<evidence type="ECO:0000256" key="7">
    <source>
        <dbReference type="ARBA" id="ARBA00059736"/>
    </source>
</evidence>
<keyword evidence="2" id="KW-0547">Nucleotide-binding</keyword>
<comment type="similarity">
    <text evidence="1">Belongs to the arsA ATPase family.</text>
</comment>
<dbReference type="Gene3D" id="2.60.40.790">
    <property type="match status" value="1"/>
</dbReference>
<organism evidence="11 12">
    <name type="scientific">Euzebya pacifica</name>
    <dbReference type="NCBI Taxonomy" id="1608957"/>
    <lineage>
        <taxon>Bacteria</taxon>
        <taxon>Bacillati</taxon>
        <taxon>Actinomycetota</taxon>
        <taxon>Nitriliruptoria</taxon>
        <taxon>Euzebyales</taxon>
    </lineage>
</organism>
<reference evidence="11 12" key="1">
    <citation type="submission" date="2018-09" db="EMBL/GenBank/DDBJ databases">
        <title>Complete genome sequence of Euzebya sp. DY32-46 isolated from seawater of Pacific Ocean.</title>
        <authorList>
            <person name="Xu L."/>
            <person name="Wu Y.-H."/>
            <person name="Xu X.-W."/>
        </authorList>
    </citation>
    <scope>NUCLEOTIDE SEQUENCE [LARGE SCALE GENOMIC DNA]</scope>
    <source>
        <strain evidence="11 12">DY32-46</strain>
    </source>
</reference>
<evidence type="ECO:0000256" key="3">
    <source>
        <dbReference type="ARBA" id="ARBA00022840"/>
    </source>
</evidence>
<feature type="domain" description="ArsA/GET3 Anion-transporting ATPase-like" evidence="9">
    <location>
        <begin position="2"/>
        <end position="300"/>
    </location>
</feature>
<evidence type="ECO:0000256" key="8">
    <source>
        <dbReference type="ARBA" id="ARBA00066752"/>
    </source>
</evidence>
<dbReference type="FunFam" id="3.40.50.300:FF:001801">
    <property type="entry name" value="Putative arsenical pump-driving ATPase"/>
    <property type="match status" value="1"/>
</dbReference>
<dbReference type="InterPro" id="IPR016300">
    <property type="entry name" value="ATPase_ArsA/GET3"/>
</dbReference>
<dbReference type="GO" id="GO:0005524">
    <property type="term" value="F:ATP binding"/>
    <property type="evidence" value="ECO:0007669"/>
    <property type="project" value="UniProtKB-KW"/>
</dbReference>
<gene>
    <name evidence="11" type="ORF">DVS28_a2811</name>
</gene>
<dbReference type="GO" id="GO:0015446">
    <property type="term" value="F:ATPase-coupled arsenite transmembrane transporter activity"/>
    <property type="evidence" value="ECO:0007669"/>
    <property type="project" value="UniProtKB-EC"/>
</dbReference>
<dbReference type="NCBIfam" id="TIGR00345">
    <property type="entry name" value="GET3_arsA_TRC40"/>
    <property type="match status" value="1"/>
</dbReference>
<keyword evidence="12" id="KW-1185">Reference proteome</keyword>
<evidence type="ECO:0000256" key="4">
    <source>
        <dbReference type="ARBA" id="ARBA00022849"/>
    </source>
</evidence>
<dbReference type="Pfam" id="PF02374">
    <property type="entry name" value="ArsA_ATPase"/>
    <property type="match status" value="1"/>
</dbReference>
<dbReference type="AlphaFoldDB" id="A0A346XZ43"/>
<feature type="domain" description="ArsA HSP20-like" evidence="10">
    <location>
        <begin position="322"/>
        <end position="383"/>
    </location>
</feature>
<keyword evidence="4" id="KW-0059">Arsenical resistance</keyword>
<evidence type="ECO:0000313" key="11">
    <source>
        <dbReference type="EMBL" id="AXV07490.1"/>
    </source>
</evidence>
<dbReference type="InterPro" id="IPR027417">
    <property type="entry name" value="P-loop_NTPase"/>
</dbReference>
<dbReference type="EMBL" id="CP031165">
    <property type="protein sequence ID" value="AXV07490.1"/>
    <property type="molecule type" value="Genomic_DNA"/>
</dbReference>
<dbReference type="Proteomes" id="UP000264006">
    <property type="component" value="Chromosome"/>
</dbReference>
<protein>
    <recommendedName>
        <fullName evidence="8">arsenite-transporting ATPase</fullName>
        <ecNumber evidence="8">7.3.2.7</ecNumber>
    </recommendedName>
</protein>
<proteinExistence type="inferred from homology"/>
<evidence type="ECO:0000256" key="6">
    <source>
        <dbReference type="ARBA" id="ARBA00052296"/>
    </source>
</evidence>
<evidence type="ECO:0000259" key="10">
    <source>
        <dbReference type="Pfam" id="PF17886"/>
    </source>
</evidence>
<dbReference type="PANTHER" id="PTHR10803">
    <property type="entry name" value="ARSENICAL PUMP-DRIVING ATPASE ARSENITE-TRANSLOCATING ATPASE"/>
    <property type="match status" value="1"/>
</dbReference>
<dbReference type="PANTHER" id="PTHR10803:SF3">
    <property type="entry name" value="ATPASE GET3"/>
    <property type="match status" value="1"/>
</dbReference>
<name>A0A346XZ43_9ACTN</name>
<sequence length="396" mass="43788">MLLFTGKGGVGKTSVAAATALATARSGLRTLVLSTDPAHSLADSFDVPVGSDPTPVAPRLEVLQLDAQARLEDNWRDIQDYLIALLRWSGIGEVQAEELSVLPGLEEIFSLIDVQRFAAEGRHDVIVVDCAPTAETLRLLSLPDALGWYMERIFPIERKVARVVRPVLGQMTSMPLPADHLHGSIETLYRNLEDVRDLLADTERTSVRLVTNPEKMVVAEARRTYTYLSLFGYHVDAVVVNKMIPDEVTDPWFDQWKQRQAEHLASIEEGFGEVPILTAPLFDDEMVGIDALGRFAHAVYGDEKPHEILYSGSPLTFEPTDEGWLLGIALPFVAKGEVDAFHRGDELYVKVGQYTRSILLPAALRRCTIAGAGLQEGRLQVRFAPRPGAARQDMPR</sequence>
<dbReference type="KEGG" id="euz:DVS28_a2811"/>
<evidence type="ECO:0000256" key="1">
    <source>
        <dbReference type="ARBA" id="ARBA00011040"/>
    </source>
</evidence>
<dbReference type="Gene3D" id="3.40.50.300">
    <property type="entry name" value="P-loop containing nucleotide triphosphate hydrolases"/>
    <property type="match status" value="1"/>
</dbReference>
<dbReference type="InterPro" id="IPR040612">
    <property type="entry name" value="ArsA_HSP20-like"/>
</dbReference>
<dbReference type="InterPro" id="IPR025723">
    <property type="entry name" value="ArsA/GET3_ATPase-like"/>
</dbReference>
<evidence type="ECO:0000313" key="12">
    <source>
        <dbReference type="Proteomes" id="UP000264006"/>
    </source>
</evidence>
<evidence type="ECO:0000259" key="9">
    <source>
        <dbReference type="Pfam" id="PF02374"/>
    </source>
</evidence>
<comment type="catalytic activity">
    <reaction evidence="6">
        <text>arsenite(in) + ATP + H2O = arsenite(out) + ADP + phosphate + H(+)</text>
        <dbReference type="Rhea" id="RHEA:11348"/>
        <dbReference type="ChEBI" id="CHEBI:15377"/>
        <dbReference type="ChEBI" id="CHEBI:15378"/>
        <dbReference type="ChEBI" id="CHEBI:29242"/>
        <dbReference type="ChEBI" id="CHEBI:30616"/>
        <dbReference type="ChEBI" id="CHEBI:43474"/>
        <dbReference type="ChEBI" id="CHEBI:456216"/>
        <dbReference type="EC" id="7.3.2.7"/>
    </reaction>
</comment>
<accession>A0A346XZ43</accession>
<dbReference type="EC" id="7.3.2.7" evidence="8"/>
<dbReference type="CDD" id="cd02035">
    <property type="entry name" value="ArsA"/>
    <property type="match status" value="1"/>
</dbReference>
<evidence type="ECO:0000256" key="2">
    <source>
        <dbReference type="ARBA" id="ARBA00022741"/>
    </source>
</evidence>
<dbReference type="Pfam" id="PF17886">
    <property type="entry name" value="ArsA_HSP20"/>
    <property type="match status" value="1"/>
</dbReference>
<keyword evidence="5" id="KW-1278">Translocase</keyword>
<keyword evidence="3" id="KW-0067">ATP-binding</keyword>
<comment type="function">
    <text evidence="7">Anion-transporting ATPase. Catalyzes the extrusion of arsenite.</text>
</comment>
<evidence type="ECO:0000256" key="5">
    <source>
        <dbReference type="ARBA" id="ARBA00022967"/>
    </source>
</evidence>
<dbReference type="GO" id="GO:0016887">
    <property type="term" value="F:ATP hydrolysis activity"/>
    <property type="evidence" value="ECO:0007669"/>
    <property type="project" value="InterPro"/>
</dbReference>
<dbReference type="SUPFAM" id="SSF52540">
    <property type="entry name" value="P-loop containing nucleoside triphosphate hydrolases"/>
    <property type="match status" value="1"/>
</dbReference>
<dbReference type="InterPro" id="IPR008978">
    <property type="entry name" value="HSP20-like_chaperone"/>
</dbReference>